<dbReference type="Proteomes" id="UP000093561">
    <property type="component" value="Unassembled WGS sequence"/>
</dbReference>
<name>A0AAF5PKE5_WUCBA</name>
<accession>A0AAF5PKE5</accession>
<evidence type="ECO:0000313" key="1">
    <source>
        <dbReference type="Proteomes" id="UP000093561"/>
    </source>
</evidence>
<sequence length="71" mass="8251">MSKFDVLKRRHRISTGMNGIDSVNQQLHIFYQIQKSRKEILSDLGLQMRLLRMESLGSGELHPVLNDVEIE</sequence>
<reference evidence="1" key="1">
    <citation type="submission" date="2015-03" db="EMBL/GenBank/DDBJ databases">
        <title>Wuchereria bancrofti Genome Sequencing Papua New Guinea Strain.</title>
        <authorList>
            <person name="Small S.T."/>
            <person name="Serre D."/>
            <person name="Zimmerman P.A."/>
        </authorList>
    </citation>
    <scope>NUCLEOTIDE SEQUENCE [LARGE SCALE GENOMIC DNA]</scope>
    <source>
        <strain evidence="1">pt0022</strain>
    </source>
</reference>
<dbReference type="AlphaFoldDB" id="A0AAF5PKE5"/>
<reference evidence="1" key="2">
    <citation type="journal article" date="2016" name="Mol. Ecol.">
        <title>Population genomics of the filarial nematode parasite Wuchereria bancrofti from mosquitoes.</title>
        <authorList>
            <person name="Small S.T."/>
            <person name="Reimer L.J."/>
            <person name="Tisch D.J."/>
            <person name="King C.L."/>
            <person name="Christensen B.M."/>
            <person name="Siba P.M."/>
            <person name="Kazura J.W."/>
            <person name="Serre D."/>
            <person name="Zimmerman P.A."/>
        </authorList>
    </citation>
    <scope>NUCLEOTIDE SEQUENCE</scope>
    <source>
        <strain evidence="1">pt0022</strain>
    </source>
</reference>
<reference evidence="2" key="3">
    <citation type="submission" date="2024-02" db="UniProtKB">
        <authorList>
            <consortium name="WormBaseParasite"/>
        </authorList>
    </citation>
    <scope>IDENTIFICATION</scope>
    <source>
        <strain evidence="2">pt0022</strain>
    </source>
</reference>
<organism evidence="1 2">
    <name type="scientific">Wuchereria bancrofti</name>
    <dbReference type="NCBI Taxonomy" id="6293"/>
    <lineage>
        <taxon>Eukaryota</taxon>
        <taxon>Metazoa</taxon>
        <taxon>Ecdysozoa</taxon>
        <taxon>Nematoda</taxon>
        <taxon>Chromadorea</taxon>
        <taxon>Rhabditida</taxon>
        <taxon>Spirurina</taxon>
        <taxon>Spiruromorpha</taxon>
        <taxon>Filarioidea</taxon>
        <taxon>Onchocercidae</taxon>
        <taxon>Wuchereria</taxon>
    </lineage>
</organism>
<protein>
    <submittedName>
        <fullName evidence="2">Uncharacterized protein</fullName>
    </submittedName>
</protein>
<dbReference type="WBParaSite" id="mrna-Wban_01941">
    <property type="protein sequence ID" value="mrna-Wban_01941"/>
    <property type="gene ID" value="Wban_01941"/>
</dbReference>
<evidence type="ECO:0000313" key="2">
    <source>
        <dbReference type="WBParaSite" id="mrna-Wban_01941"/>
    </source>
</evidence>
<proteinExistence type="predicted"/>